<reference evidence="5 6" key="1">
    <citation type="submission" date="2024-03" db="EMBL/GenBank/DDBJ databases">
        <title>The Acrasis kona genome and developmental transcriptomes reveal deep origins of eukaryotic multicellular pathways.</title>
        <authorList>
            <person name="Sheikh S."/>
            <person name="Fu C.-J."/>
            <person name="Brown M.W."/>
            <person name="Baldauf S.L."/>
        </authorList>
    </citation>
    <scope>NUCLEOTIDE SEQUENCE [LARGE SCALE GENOMIC DNA]</scope>
    <source>
        <strain evidence="5 6">ATCC MYA-3509</strain>
    </source>
</reference>
<dbReference type="Pfam" id="PF04840">
    <property type="entry name" value="Vps16_C"/>
    <property type="match status" value="1"/>
</dbReference>
<evidence type="ECO:0000313" key="6">
    <source>
        <dbReference type="Proteomes" id="UP001431209"/>
    </source>
</evidence>
<feature type="domain" description="Vps16 N-terminal" evidence="4">
    <location>
        <begin position="8"/>
        <end position="404"/>
    </location>
</feature>
<dbReference type="Gene3D" id="1.10.150.780">
    <property type="entry name" value="Vps16, C-terminal region"/>
    <property type="match status" value="1"/>
</dbReference>
<dbReference type="GO" id="GO:0030897">
    <property type="term" value="C:HOPS complex"/>
    <property type="evidence" value="ECO:0007669"/>
    <property type="project" value="TreeGrafter"/>
</dbReference>
<dbReference type="PANTHER" id="PTHR12811">
    <property type="entry name" value="VACUOLAR PROTEIN SORTING VPS16"/>
    <property type="match status" value="1"/>
</dbReference>
<dbReference type="PIRSF" id="PIRSF007949">
    <property type="entry name" value="VPS16"/>
    <property type="match status" value="1"/>
</dbReference>
<protein>
    <submittedName>
        <fullName evidence="5">Vacuolar protein sorting protein VPS16</fullName>
    </submittedName>
</protein>
<evidence type="ECO:0000259" key="4">
    <source>
        <dbReference type="Pfam" id="PF04841"/>
    </source>
</evidence>
<proteinExistence type="inferred from homology"/>
<dbReference type="GO" id="GO:0006886">
    <property type="term" value="P:intracellular protein transport"/>
    <property type="evidence" value="ECO:0007669"/>
    <property type="project" value="InterPro"/>
</dbReference>
<keyword evidence="6" id="KW-1185">Reference proteome</keyword>
<dbReference type="InterPro" id="IPR006926">
    <property type="entry name" value="Vps16_N"/>
</dbReference>
<comment type="caution">
    <text evidence="5">The sequence shown here is derived from an EMBL/GenBank/DDBJ whole genome shotgun (WGS) entry which is preliminary data.</text>
</comment>
<dbReference type="InterPro" id="IPR038132">
    <property type="entry name" value="Vps16_C_sf"/>
</dbReference>
<dbReference type="Pfam" id="PF04841">
    <property type="entry name" value="Vps16_N"/>
    <property type="match status" value="1"/>
</dbReference>
<gene>
    <name evidence="5" type="ORF">AKO1_006377</name>
</gene>
<dbReference type="InterPro" id="IPR006925">
    <property type="entry name" value="Vps16_C"/>
</dbReference>
<dbReference type="AlphaFoldDB" id="A0AAW2YII0"/>
<organism evidence="5 6">
    <name type="scientific">Acrasis kona</name>
    <dbReference type="NCBI Taxonomy" id="1008807"/>
    <lineage>
        <taxon>Eukaryota</taxon>
        <taxon>Discoba</taxon>
        <taxon>Heterolobosea</taxon>
        <taxon>Tetramitia</taxon>
        <taxon>Eutetramitia</taxon>
        <taxon>Acrasidae</taxon>
        <taxon>Acrasis</taxon>
    </lineage>
</organism>
<comment type="similarity">
    <text evidence="1 2">Belongs to the VPS16 family.</text>
</comment>
<evidence type="ECO:0000313" key="5">
    <source>
        <dbReference type="EMBL" id="KAL0477017.1"/>
    </source>
</evidence>
<evidence type="ECO:0000259" key="3">
    <source>
        <dbReference type="Pfam" id="PF04840"/>
    </source>
</evidence>
<dbReference type="GO" id="GO:0005768">
    <property type="term" value="C:endosome"/>
    <property type="evidence" value="ECO:0007669"/>
    <property type="project" value="TreeGrafter"/>
</dbReference>
<dbReference type="GO" id="GO:0005765">
    <property type="term" value="C:lysosomal membrane"/>
    <property type="evidence" value="ECO:0007669"/>
    <property type="project" value="TreeGrafter"/>
</dbReference>
<dbReference type="InterPro" id="IPR036322">
    <property type="entry name" value="WD40_repeat_dom_sf"/>
</dbReference>
<dbReference type="GO" id="GO:0003779">
    <property type="term" value="F:actin binding"/>
    <property type="evidence" value="ECO:0007669"/>
    <property type="project" value="TreeGrafter"/>
</dbReference>
<name>A0AAW2YII0_9EUKA</name>
<sequence>MEWTSENVNLSDCLVCAATYGGPIAITRDPRKMLRVKNSDGKQYIYIYTCAGKLLSKFEWLLSSRGSLIHIGFSDEEALICVSDDGQVFLYDLFGKTLFQFSFVPEVKEKEILKVTTWGNGVAILTKDFHVFVVSDLDAPYCEKLSMVPVVGEYDDEKEIAMCVIPPEQSTTNQIEIILGLPQCNTIYLVNSERCTDMKLNNGPFAKINASPSGDALATFTEDGALWVVKSDFTENHAEFNTKSAAPPHQVAWCGEDSVCLYWEPEQINREGTSLLLMIGPNGDHQKFAYEGPIFMVTEIDGVRIITNDGCEFLQRVPDPSFDIFRIGSLTPSAVLYDAYTEFEKKNASSIKNIRSIRMQLSGAVKSCLEAAAHEFDHSLQRKLLKAASYGKSFCEDFDHSEFVSTCQTVRVMNAVREYEIPITFAQYQRLTPKVLIDRLVNRQLHYLAYRLCDYLRIKPASVLVHWARAKVCEEGEDGHLLDLITDKLKKVEGVSYASVASMAHRVGKKSLAIKLLEREERAAEQVPLLLNMGESKKALSQAVKSGETDLVYLVLLNMKKKLASDPSRFFSIVNEKEFAVARNLLLTYCKENDLNYLKLFYNASEMPHEAAAMSVFESLSMEVPLNEQIKLLTIAKESYNKKKEYTVDSRACEDQIKLLNIQNELDKQLGKRLFAGLSLSDTIYNCILIGDKNEAKLKSDFKVSDKRYYWIKVAALAKLDAWGKLEKFAAKKSPIGYRPFVEACIARGNNVEALKYIMRVTDVNEKVELYVELQRYKEAIETAYAQEDADLLRYIKGKTTNNQTKQTIIGLLEKLK</sequence>
<feature type="domain" description="Vps16 C-terminal" evidence="3">
    <location>
        <begin position="495"/>
        <end position="805"/>
    </location>
</feature>
<evidence type="ECO:0000256" key="1">
    <source>
        <dbReference type="ARBA" id="ARBA00009250"/>
    </source>
</evidence>
<evidence type="ECO:0000256" key="2">
    <source>
        <dbReference type="PIRNR" id="PIRNR007949"/>
    </source>
</evidence>
<dbReference type="InterPro" id="IPR016534">
    <property type="entry name" value="VPS16"/>
</dbReference>
<dbReference type="SUPFAM" id="SSF50978">
    <property type="entry name" value="WD40 repeat-like"/>
    <property type="match status" value="1"/>
</dbReference>
<dbReference type="GO" id="GO:0042144">
    <property type="term" value="P:vacuole fusion, non-autophagic"/>
    <property type="evidence" value="ECO:0007669"/>
    <property type="project" value="TreeGrafter"/>
</dbReference>
<dbReference type="Proteomes" id="UP001431209">
    <property type="component" value="Unassembled WGS sequence"/>
</dbReference>
<dbReference type="PANTHER" id="PTHR12811:SF0">
    <property type="entry name" value="VACUOLAR PROTEIN SORTING-ASSOCIATED PROTEIN 16 HOMOLOG"/>
    <property type="match status" value="1"/>
</dbReference>
<accession>A0AAW2YII0</accession>
<dbReference type="GO" id="GO:0016197">
    <property type="term" value="P:endosomal transport"/>
    <property type="evidence" value="ECO:0007669"/>
    <property type="project" value="TreeGrafter"/>
</dbReference>
<dbReference type="EMBL" id="JAOPGA020000130">
    <property type="protein sequence ID" value="KAL0477017.1"/>
    <property type="molecule type" value="Genomic_DNA"/>
</dbReference>